<dbReference type="GO" id="GO:0003700">
    <property type="term" value="F:DNA-binding transcription factor activity"/>
    <property type="evidence" value="ECO:0007669"/>
    <property type="project" value="InterPro"/>
</dbReference>
<dbReference type="GO" id="GO:0043565">
    <property type="term" value="F:sequence-specific DNA binding"/>
    <property type="evidence" value="ECO:0007669"/>
    <property type="project" value="InterPro"/>
</dbReference>
<dbReference type="InterPro" id="IPR009057">
    <property type="entry name" value="Homeodomain-like_sf"/>
</dbReference>
<keyword evidence="1" id="KW-0805">Transcription regulation</keyword>
<keyword evidence="3" id="KW-0804">Transcription</keyword>
<keyword evidence="6" id="KW-1185">Reference proteome</keyword>
<dbReference type="InterPro" id="IPR018062">
    <property type="entry name" value="HTH_AraC-typ_CS"/>
</dbReference>
<dbReference type="Proteomes" id="UP000053235">
    <property type="component" value="Unassembled WGS sequence"/>
</dbReference>
<name>A0A0M7ASD8_9HYPH</name>
<dbReference type="InterPro" id="IPR050204">
    <property type="entry name" value="AraC_XylS_family_regulators"/>
</dbReference>
<reference evidence="6" key="1">
    <citation type="submission" date="2015-07" db="EMBL/GenBank/DDBJ databases">
        <authorList>
            <person name="Rodrigo-Torres Lidia"/>
            <person name="Arahal R.David."/>
        </authorList>
    </citation>
    <scope>NUCLEOTIDE SEQUENCE [LARGE SCALE GENOMIC DNA]</scope>
    <source>
        <strain evidence="6">CECT 5112</strain>
    </source>
</reference>
<evidence type="ECO:0000313" key="6">
    <source>
        <dbReference type="Proteomes" id="UP000053235"/>
    </source>
</evidence>
<protein>
    <submittedName>
        <fullName evidence="5">Exoenzyme S synthesis regulatory protein ExsA</fullName>
    </submittedName>
</protein>
<dbReference type="OrthoDB" id="9802263at2"/>
<evidence type="ECO:0000256" key="1">
    <source>
        <dbReference type="ARBA" id="ARBA00023015"/>
    </source>
</evidence>
<evidence type="ECO:0000259" key="4">
    <source>
        <dbReference type="PROSITE" id="PS01124"/>
    </source>
</evidence>
<keyword evidence="2" id="KW-0238">DNA-binding</keyword>
<dbReference type="PROSITE" id="PS00041">
    <property type="entry name" value="HTH_ARAC_FAMILY_1"/>
    <property type="match status" value="1"/>
</dbReference>
<dbReference type="PANTHER" id="PTHR46796:SF12">
    <property type="entry name" value="HTH-TYPE DNA-BINDING TRANSCRIPTIONAL ACTIVATOR EUTR"/>
    <property type="match status" value="1"/>
</dbReference>
<dbReference type="PANTHER" id="PTHR46796">
    <property type="entry name" value="HTH-TYPE TRANSCRIPTIONAL ACTIVATOR RHAS-RELATED"/>
    <property type="match status" value="1"/>
</dbReference>
<proteinExistence type="predicted"/>
<dbReference type="InterPro" id="IPR018060">
    <property type="entry name" value="HTH_AraC"/>
</dbReference>
<feature type="domain" description="HTH araC/xylS-type" evidence="4">
    <location>
        <begin position="214"/>
        <end position="315"/>
    </location>
</feature>
<evidence type="ECO:0000256" key="3">
    <source>
        <dbReference type="ARBA" id="ARBA00023163"/>
    </source>
</evidence>
<dbReference type="AlphaFoldDB" id="A0A0M7ASD8"/>
<dbReference type="STRING" id="388408.LAX5112_04684"/>
<evidence type="ECO:0000313" key="5">
    <source>
        <dbReference type="EMBL" id="CTQ76713.1"/>
    </source>
</evidence>
<dbReference type="Gene3D" id="1.10.10.60">
    <property type="entry name" value="Homeodomain-like"/>
    <property type="match status" value="1"/>
</dbReference>
<sequence length="318" mass="34849">MDADQIERAVLHTTDFEELQDAAVDWDQQYLQMAPGNFQGALDLTKIGSRQIFRETWGKKLRYQGTAPKGAFGFALRLDKGGPANWVGRPAGADSVILQAPGREADLVSSDFWDCLVLGISEEEVTETVGALTGGEDLSSEFHGVLELKPDVTEKLKRLGLDFLSLSKSNCIADEPAIAKSSKQLVGLFLWEIVRAFESPDLVVETSKSSLIVKQATDLISSEQADGTGLVEICSNLGVSLRSLHYAFQDVTGMSPAAWLRRVRLNRVHKTLLQSSTEEVMVKQVAMENGFVHAGHFCNQYSKLFGCLPSETLQRANA</sequence>
<gene>
    <name evidence="5" type="primary">exsA</name>
    <name evidence="5" type="ORF">LAX5112_04684</name>
</gene>
<dbReference type="RefSeq" id="WP_055673866.1">
    <property type="nucleotide sequence ID" value="NZ_CXWD01000028.1"/>
</dbReference>
<dbReference type="SMART" id="SM00342">
    <property type="entry name" value="HTH_ARAC"/>
    <property type="match status" value="1"/>
</dbReference>
<accession>A0A0M7ASD8</accession>
<evidence type="ECO:0000256" key="2">
    <source>
        <dbReference type="ARBA" id="ARBA00023125"/>
    </source>
</evidence>
<organism evidence="5 6">
    <name type="scientific">Roseibium alexandrii</name>
    <dbReference type="NCBI Taxonomy" id="388408"/>
    <lineage>
        <taxon>Bacteria</taxon>
        <taxon>Pseudomonadati</taxon>
        <taxon>Pseudomonadota</taxon>
        <taxon>Alphaproteobacteria</taxon>
        <taxon>Hyphomicrobiales</taxon>
        <taxon>Stappiaceae</taxon>
        <taxon>Roseibium</taxon>
    </lineage>
</organism>
<dbReference type="EMBL" id="CXWD01000028">
    <property type="protein sequence ID" value="CTQ76713.1"/>
    <property type="molecule type" value="Genomic_DNA"/>
</dbReference>
<dbReference type="SUPFAM" id="SSF46689">
    <property type="entry name" value="Homeodomain-like"/>
    <property type="match status" value="1"/>
</dbReference>
<dbReference type="PROSITE" id="PS01124">
    <property type="entry name" value="HTH_ARAC_FAMILY_2"/>
    <property type="match status" value="1"/>
</dbReference>
<dbReference type="Pfam" id="PF12833">
    <property type="entry name" value="HTH_18"/>
    <property type="match status" value="1"/>
</dbReference>